<evidence type="ECO:0000313" key="1">
    <source>
        <dbReference type="EMBL" id="JAP24614.1"/>
    </source>
</evidence>
<reference evidence="1" key="1">
    <citation type="submission" date="2015-12" db="EMBL/GenBank/DDBJ databases">
        <title>Gene expression during late stages of embryo sac development: a critical building block for successful pollen-pistil interactions.</title>
        <authorList>
            <person name="Liu Y."/>
            <person name="Joly V."/>
            <person name="Sabar M."/>
            <person name="Matton D.P."/>
        </authorList>
    </citation>
    <scope>NUCLEOTIDE SEQUENCE</scope>
</reference>
<organism evidence="1">
    <name type="scientific">Solanum chacoense</name>
    <name type="common">Chaco potato</name>
    <dbReference type="NCBI Taxonomy" id="4108"/>
    <lineage>
        <taxon>Eukaryota</taxon>
        <taxon>Viridiplantae</taxon>
        <taxon>Streptophyta</taxon>
        <taxon>Embryophyta</taxon>
        <taxon>Tracheophyta</taxon>
        <taxon>Spermatophyta</taxon>
        <taxon>Magnoliopsida</taxon>
        <taxon>eudicotyledons</taxon>
        <taxon>Gunneridae</taxon>
        <taxon>Pentapetalae</taxon>
        <taxon>asterids</taxon>
        <taxon>lamiids</taxon>
        <taxon>Solanales</taxon>
        <taxon>Solanaceae</taxon>
        <taxon>Solanoideae</taxon>
        <taxon>Solaneae</taxon>
        <taxon>Solanum</taxon>
    </lineage>
</organism>
<dbReference type="EMBL" id="GEDG01014196">
    <property type="protein sequence ID" value="JAP24614.1"/>
    <property type="molecule type" value="Transcribed_RNA"/>
</dbReference>
<sequence>MITCLVKGIDIQHSLMQITENLIRMHIPDTFRLKYIRLHKYEHTRNDNGITLSNLFFFFFWDKGNYSFMDLTQNQIPLICYLG</sequence>
<protein>
    <submittedName>
        <fullName evidence="1">Putative ovule protein</fullName>
    </submittedName>
</protein>
<name>A0A0V0HY82_SOLCH</name>
<dbReference type="AlphaFoldDB" id="A0A0V0HY82"/>
<proteinExistence type="predicted"/>
<accession>A0A0V0HY82</accession>